<dbReference type="EC" id="2.7.1.180" evidence="2"/>
<accession>A0A927R5I5</accession>
<dbReference type="Pfam" id="PF02424">
    <property type="entry name" value="ApbE"/>
    <property type="match status" value="2"/>
</dbReference>
<comment type="cofactor">
    <cofactor evidence="1">
        <name>Mg(2+)</name>
        <dbReference type="ChEBI" id="CHEBI:18420"/>
    </cofactor>
</comment>
<proteinExistence type="predicted"/>
<keyword evidence="12" id="KW-1185">Reference proteome</keyword>
<comment type="caution">
    <text evidence="11">The sequence shown here is derived from an EMBL/GenBank/DDBJ whole genome shotgun (WGS) entry which is preliminary data.</text>
</comment>
<dbReference type="GO" id="GO:0016740">
    <property type="term" value="F:transferase activity"/>
    <property type="evidence" value="ECO:0007669"/>
    <property type="project" value="UniProtKB-KW"/>
</dbReference>
<dbReference type="GO" id="GO:0046872">
    <property type="term" value="F:metal ion binding"/>
    <property type="evidence" value="ECO:0007669"/>
    <property type="project" value="UniProtKB-KW"/>
</dbReference>
<keyword evidence="5" id="KW-0808">Transferase</keyword>
<keyword evidence="6" id="KW-0479">Metal-binding</keyword>
<dbReference type="EMBL" id="JADBEM010000001">
    <property type="protein sequence ID" value="MBE1603332.1"/>
    <property type="molecule type" value="Genomic_DNA"/>
</dbReference>
<keyword evidence="7" id="KW-0274">FAD</keyword>
<sequence>MPGQVGLRHVEPVMGTVVTIDVRDPSIGQGAVLAVTRWLHTVDATFSTYRDDSAISRLDQGTISLEDCPETVAIVLDLCDELTKRTNGYFDVCYADHLDPSGVVKGWAVDQADAILRAAGSGDHLINAGGDILMAGTAGADSPWRVGVIDPFDRTRLAAVVAGTDLAVATSGVAERGLHVVDPHTRQAVKELASVTVIGSDLTHADAYATAGLAMGRESPTWLDTLTGFEAFVVFADGSSWCTRGFHSEVSVKGRELIEDHARGRFR</sequence>
<evidence type="ECO:0000256" key="1">
    <source>
        <dbReference type="ARBA" id="ARBA00001946"/>
    </source>
</evidence>
<evidence type="ECO:0000313" key="11">
    <source>
        <dbReference type="EMBL" id="MBE1603332.1"/>
    </source>
</evidence>
<reference evidence="11" key="1">
    <citation type="submission" date="2020-10" db="EMBL/GenBank/DDBJ databases">
        <title>Sequencing the genomes of 1000 actinobacteria strains.</title>
        <authorList>
            <person name="Klenk H.-P."/>
        </authorList>
    </citation>
    <scope>NUCLEOTIDE SEQUENCE</scope>
    <source>
        <strain evidence="11">DSM 45354</strain>
    </source>
</reference>
<dbReference type="PANTHER" id="PTHR30040:SF2">
    <property type="entry name" value="FAD:PROTEIN FMN TRANSFERASE"/>
    <property type="match status" value="1"/>
</dbReference>
<evidence type="ECO:0000313" key="12">
    <source>
        <dbReference type="Proteomes" id="UP000638648"/>
    </source>
</evidence>
<evidence type="ECO:0000256" key="6">
    <source>
        <dbReference type="ARBA" id="ARBA00022723"/>
    </source>
</evidence>
<evidence type="ECO:0000256" key="2">
    <source>
        <dbReference type="ARBA" id="ARBA00011955"/>
    </source>
</evidence>
<evidence type="ECO:0000256" key="3">
    <source>
        <dbReference type="ARBA" id="ARBA00016337"/>
    </source>
</evidence>
<name>A0A927R5I5_9ACTN</name>
<evidence type="ECO:0000256" key="10">
    <source>
        <dbReference type="ARBA" id="ARBA00048540"/>
    </source>
</evidence>
<dbReference type="RefSeq" id="WP_192748194.1">
    <property type="nucleotide sequence ID" value="NZ_JADBEM010000001.1"/>
</dbReference>
<dbReference type="SUPFAM" id="SSF143631">
    <property type="entry name" value="ApbE-like"/>
    <property type="match status" value="1"/>
</dbReference>
<keyword evidence="8" id="KW-0460">Magnesium</keyword>
<evidence type="ECO:0000256" key="9">
    <source>
        <dbReference type="ARBA" id="ARBA00031306"/>
    </source>
</evidence>
<gene>
    <name evidence="11" type="ORF">HEB94_000180</name>
</gene>
<dbReference type="InterPro" id="IPR003374">
    <property type="entry name" value="ApbE-like_sf"/>
</dbReference>
<dbReference type="PANTHER" id="PTHR30040">
    <property type="entry name" value="THIAMINE BIOSYNTHESIS LIPOPROTEIN APBE"/>
    <property type="match status" value="1"/>
</dbReference>
<comment type="catalytic activity">
    <reaction evidence="10">
        <text>L-threonyl-[protein] + FAD = FMN-L-threonyl-[protein] + AMP + H(+)</text>
        <dbReference type="Rhea" id="RHEA:36847"/>
        <dbReference type="Rhea" id="RHEA-COMP:11060"/>
        <dbReference type="Rhea" id="RHEA-COMP:11061"/>
        <dbReference type="ChEBI" id="CHEBI:15378"/>
        <dbReference type="ChEBI" id="CHEBI:30013"/>
        <dbReference type="ChEBI" id="CHEBI:57692"/>
        <dbReference type="ChEBI" id="CHEBI:74257"/>
        <dbReference type="ChEBI" id="CHEBI:456215"/>
        <dbReference type="EC" id="2.7.1.180"/>
    </reaction>
</comment>
<evidence type="ECO:0000256" key="5">
    <source>
        <dbReference type="ARBA" id="ARBA00022679"/>
    </source>
</evidence>
<dbReference type="Gene3D" id="3.10.520.10">
    <property type="entry name" value="ApbE-like domains"/>
    <property type="match status" value="2"/>
</dbReference>
<keyword evidence="11" id="KW-0449">Lipoprotein</keyword>
<dbReference type="AlphaFoldDB" id="A0A927R5I5"/>
<evidence type="ECO:0000256" key="7">
    <source>
        <dbReference type="ARBA" id="ARBA00022827"/>
    </source>
</evidence>
<dbReference type="Proteomes" id="UP000638648">
    <property type="component" value="Unassembled WGS sequence"/>
</dbReference>
<evidence type="ECO:0000256" key="8">
    <source>
        <dbReference type="ARBA" id="ARBA00022842"/>
    </source>
</evidence>
<dbReference type="InterPro" id="IPR024932">
    <property type="entry name" value="ApbE"/>
</dbReference>
<keyword evidence="4" id="KW-0285">Flavoprotein</keyword>
<evidence type="ECO:0000256" key="4">
    <source>
        <dbReference type="ARBA" id="ARBA00022630"/>
    </source>
</evidence>
<organism evidence="11 12">
    <name type="scientific">Actinopolymorpha pittospori</name>
    <dbReference type="NCBI Taxonomy" id="648752"/>
    <lineage>
        <taxon>Bacteria</taxon>
        <taxon>Bacillati</taxon>
        <taxon>Actinomycetota</taxon>
        <taxon>Actinomycetes</taxon>
        <taxon>Propionibacteriales</taxon>
        <taxon>Actinopolymorphaceae</taxon>
        <taxon>Actinopolymorpha</taxon>
    </lineage>
</organism>
<protein>
    <recommendedName>
        <fullName evidence="3">FAD:protein FMN transferase</fullName>
        <ecNumber evidence="2">2.7.1.180</ecNumber>
    </recommendedName>
    <alternativeName>
        <fullName evidence="9">Flavin transferase</fullName>
    </alternativeName>
</protein>